<evidence type="ECO:0000313" key="7">
    <source>
        <dbReference type="Proteomes" id="UP001153069"/>
    </source>
</evidence>
<dbReference type="GO" id="GO:0008080">
    <property type="term" value="F:N-acetyltransferase activity"/>
    <property type="evidence" value="ECO:0007669"/>
    <property type="project" value="TreeGrafter"/>
</dbReference>
<evidence type="ECO:0000259" key="5">
    <source>
        <dbReference type="PROSITE" id="PS51186"/>
    </source>
</evidence>
<organism evidence="6 7">
    <name type="scientific">Seminavis robusta</name>
    <dbReference type="NCBI Taxonomy" id="568900"/>
    <lineage>
        <taxon>Eukaryota</taxon>
        <taxon>Sar</taxon>
        <taxon>Stramenopiles</taxon>
        <taxon>Ochrophyta</taxon>
        <taxon>Bacillariophyta</taxon>
        <taxon>Bacillariophyceae</taxon>
        <taxon>Bacillariophycidae</taxon>
        <taxon>Naviculales</taxon>
        <taxon>Naviculaceae</taxon>
        <taxon>Seminavis</taxon>
    </lineage>
</organism>
<name>A0A9N8HPB7_9STRA</name>
<evidence type="ECO:0000313" key="6">
    <source>
        <dbReference type="EMBL" id="CAB9521111.1"/>
    </source>
</evidence>
<dbReference type="Proteomes" id="UP001153069">
    <property type="component" value="Unassembled WGS sequence"/>
</dbReference>
<keyword evidence="1" id="KW-0808">Transferase</keyword>
<keyword evidence="2" id="KW-0012">Acyltransferase</keyword>
<gene>
    <name evidence="6" type="ORF">SEMRO_1165_G248150.1</name>
</gene>
<dbReference type="PANTHER" id="PTHR42919:SF8">
    <property type="entry name" value="N-ALPHA-ACETYLTRANSFERASE 50"/>
    <property type="match status" value="1"/>
</dbReference>
<dbReference type="InterPro" id="IPR016181">
    <property type="entry name" value="Acyl_CoA_acyltransferase"/>
</dbReference>
<protein>
    <recommendedName>
        <fullName evidence="5">N-acetyltransferase domain-containing protein</fullName>
    </recommendedName>
</protein>
<keyword evidence="7" id="KW-1185">Reference proteome</keyword>
<dbReference type="GO" id="GO:0031415">
    <property type="term" value="C:NatA complex"/>
    <property type="evidence" value="ECO:0007669"/>
    <property type="project" value="TreeGrafter"/>
</dbReference>
<evidence type="ECO:0000256" key="3">
    <source>
        <dbReference type="SAM" id="MobiDB-lite"/>
    </source>
</evidence>
<dbReference type="Pfam" id="PF00583">
    <property type="entry name" value="Acetyltransf_1"/>
    <property type="match status" value="1"/>
</dbReference>
<dbReference type="CDD" id="cd04301">
    <property type="entry name" value="NAT_SF"/>
    <property type="match status" value="1"/>
</dbReference>
<feature type="chain" id="PRO_5040323803" description="N-acetyltransferase domain-containing protein" evidence="4">
    <location>
        <begin position="27"/>
        <end position="392"/>
    </location>
</feature>
<evidence type="ECO:0000256" key="1">
    <source>
        <dbReference type="ARBA" id="ARBA00022679"/>
    </source>
</evidence>
<dbReference type="InterPro" id="IPR051556">
    <property type="entry name" value="N-term/lysine_N-AcTrnsfr"/>
</dbReference>
<dbReference type="OrthoDB" id="47374at2759"/>
<dbReference type="EMBL" id="CAICTM010001163">
    <property type="protein sequence ID" value="CAB9521111.1"/>
    <property type="molecule type" value="Genomic_DNA"/>
</dbReference>
<evidence type="ECO:0000256" key="4">
    <source>
        <dbReference type="SAM" id="SignalP"/>
    </source>
</evidence>
<dbReference type="Gene3D" id="3.40.630.30">
    <property type="match status" value="1"/>
</dbReference>
<sequence length="392" mass="43965">MTSAAIRIPLLLAACVIGFFFIDSSAFVPTSNTGTHRYPTVPEVSIRHVTELNLFGLRSDAKQLVNGQANGKININGYVNGNTKAVPFVVERLSLRPSDDVFKGIAEMCISVFFNDGKTGRAMPPWKEVQLSYLRMIQMADLRRRRQRDQKTNAMYVAYRVEEASPNAAQSQPLILNMRDIHNINALQQQKSNDVDYVRSEILGFCEVSMVPFGLIPATSKIHVPALERGYLYDDEDDHNNNSNNNNQIMVPKRVRRADAVARPVLTNLSVKRSARSSGVGSKLLEACERTAAGEWGKTEVVLEVEDDNQAARKWYQQRGYRVLFSDPTSRRYDVSGLLLKKVACTRQIMRKAVNNSSRRMAPSSSSSSSASDDSKLSLENVFRRLRETVLQ</sequence>
<feature type="domain" description="N-acetyltransferase" evidence="5">
    <location>
        <begin position="266"/>
        <end position="345"/>
    </location>
</feature>
<keyword evidence="4" id="KW-0732">Signal</keyword>
<dbReference type="InterPro" id="IPR000182">
    <property type="entry name" value="GNAT_dom"/>
</dbReference>
<dbReference type="AlphaFoldDB" id="A0A9N8HPB7"/>
<feature type="region of interest" description="Disordered" evidence="3">
    <location>
        <begin position="354"/>
        <end position="374"/>
    </location>
</feature>
<accession>A0A9N8HPB7</accession>
<dbReference type="GO" id="GO:0007064">
    <property type="term" value="P:mitotic sister chromatid cohesion"/>
    <property type="evidence" value="ECO:0007669"/>
    <property type="project" value="TreeGrafter"/>
</dbReference>
<feature type="signal peptide" evidence="4">
    <location>
        <begin position="1"/>
        <end position="26"/>
    </location>
</feature>
<dbReference type="SUPFAM" id="SSF55729">
    <property type="entry name" value="Acyl-CoA N-acyltransferases (Nat)"/>
    <property type="match status" value="1"/>
</dbReference>
<evidence type="ECO:0000256" key="2">
    <source>
        <dbReference type="ARBA" id="ARBA00023315"/>
    </source>
</evidence>
<dbReference type="PROSITE" id="PS51186">
    <property type="entry name" value="GNAT"/>
    <property type="match status" value="1"/>
</dbReference>
<reference evidence="6" key="1">
    <citation type="submission" date="2020-06" db="EMBL/GenBank/DDBJ databases">
        <authorList>
            <consortium name="Plant Systems Biology data submission"/>
        </authorList>
    </citation>
    <scope>NUCLEOTIDE SEQUENCE</scope>
    <source>
        <strain evidence="6">D6</strain>
    </source>
</reference>
<dbReference type="PANTHER" id="PTHR42919">
    <property type="entry name" value="N-ALPHA-ACETYLTRANSFERASE"/>
    <property type="match status" value="1"/>
</dbReference>
<comment type="caution">
    <text evidence="6">The sequence shown here is derived from an EMBL/GenBank/DDBJ whole genome shotgun (WGS) entry which is preliminary data.</text>
</comment>
<feature type="compositionally biased region" description="Low complexity" evidence="3">
    <location>
        <begin position="357"/>
        <end position="372"/>
    </location>
</feature>
<proteinExistence type="predicted"/>